<dbReference type="EMBL" id="FMUQ01000005">
    <property type="protein sequence ID" value="SCX91565.1"/>
    <property type="molecule type" value="Genomic_DNA"/>
</dbReference>
<accession>A0A1G5BMW8</accession>
<dbReference type="InterPro" id="IPR001173">
    <property type="entry name" value="Glyco_trans_2-like"/>
</dbReference>
<keyword evidence="6" id="KW-1185">Reference proteome</keyword>
<gene>
    <name evidence="5" type="ORF">SAMN02910354_00816</name>
</gene>
<keyword evidence="2" id="KW-0328">Glycosyltransferase</keyword>
<dbReference type="GO" id="GO:0016740">
    <property type="term" value="F:transferase activity"/>
    <property type="evidence" value="ECO:0007669"/>
    <property type="project" value="UniProtKB-KW"/>
</dbReference>
<organism evidence="5 6">
    <name type="scientific">Basfia succiniciproducens</name>
    <dbReference type="NCBI Taxonomy" id="653940"/>
    <lineage>
        <taxon>Bacteria</taxon>
        <taxon>Pseudomonadati</taxon>
        <taxon>Pseudomonadota</taxon>
        <taxon>Gammaproteobacteria</taxon>
        <taxon>Pasteurellales</taxon>
        <taxon>Pasteurellaceae</taxon>
        <taxon>Basfia</taxon>
    </lineage>
</organism>
<proteinExistence type="inferred from homology"/>
<dbReference type="Gene3D" id="3.90.550.10">
    <property type="entry name" value="Spore Coat Polysaccharide Biosynthesis Protein SpsA, Chain A"/>
    <property type="match status" value="1"/>
</dbReference>
<dbReference type="PANTHER" id="PTHR43685:SF5">
    <property type="entry name" value="GLYCOSYLTRANSFERASE EPSE-RELATED"/>
    <property type="match status" value="1"/>
</dbReference>
<dbReference type="PANTHER" id="PTHR43685">
    <property type="entry name" value="GLYCOSYLTRANSFERASE"/>
    <property type="match status" value="1"/>
</dbReference>
<reference evidence="5 6" key="1">
    <citation type="submission" date="2016-10" db="EMBL/GenBank/DDBJ databases">
        <authorList>
            <person name="Varghese N."/>
            <person name="Submissions S."/>
        </authorList>
    </citation>
    <scope>NUCLEOTIDE SEQUENCE [LARGE SCALE GENOMIC DNA]</scope>
    <source>
        <strain evidence="5 6">DSM 22022</strain>
    </source>
</reference>
<evidence type="ECO:0000256" key="1">
    <source>
        <dbReference type="ARBA" id="ARBA00006739"/>
    </source>
</evidence>
<evidence type="ECO:0000313" key="6">
    <source>
        <dbReference type="Proteomes" id="UP000199588"/>
    </source>
</evidence>
<evidence type="ECO:0000313" key="5">
    <source>
        <dbReference type="EMBL" id="SCX91565.1"/>
    </source>
</evidence>
<keyword evidence="3 5" id="KW-0808">Transferase</keyword>
<sequence>MKFSVLMSLYIKEKPEFLRASLQSLAEQTLPADEVVLVLDGEITPELEKVLDEFKEKLPFTFVPLAQNMGLGKALNEGIKVARNEWLFRMDTDDICYPERFAKQAEYIERHPDVVLFSTQIAEFDNDPAQIISVRRVPVGYEEIVRFNKMRSPFNHMTVAYKKSVLQEVGGYQHHLFLEDYNLWNRIIATGYQVGNLPDILLYARTNGDAMIGRRRGLTYAKSEWKLYKLKRQLHIQGAVSGFLTFLMRTLPRLMPVSLLKNLYKLMRK</sequence>
<evidence type="ECO:0000256" key="3">
    <source>
        <dbReference type="ARBA" id="ARBA00022679"/>
    </source>
</evidence>
<evidence type="ECO:0000259" key="4">
    <source>
        <dbReference type="Pfam" id="PF00535"/>
    </source>
</evidence>
<name>A0A1G5BMW8_9PAST</name>
<protein>
    <submittedName>
        <fullName evidence="5">Glycosyl transferase family 2</fullName>
    </submittedName>
</protein>
<dbReference type="InterPro" id="IPR029044">
    <property type="entry name" value="Nucleotide-diphossugar_trans"/>
</dbReference>
<dbReference type="Pfam" id="PF00535">
    <property type="entry name" value="Glycos_transf_2"/>
    <property type="match status" value="1"/>
</dbReference>
<dbReference type="SUPFAM" id="SSF53448">
    <property type="entry name" value="Nucleotide-diphospho-sugar transferases"/>
    <property type="match status" value="1"/>
</dbReference>
<feature type="domain" description="Glycosyltransferase 2-like" evidence="4">
    <location>
        <begin position="4"/>
        <end position="154"/>
    </location>
</feature>
<comment type="similarity">
    <text evidence="1">Belongs to the glycosyltransferase 2 family.</text>
</comment>
<evidence type="ECO:0000256" key="2">
    <source>
        <dbReference type="ARBA" id="ARBA00022676"/>
    </source>
</evidence>
<dbReference type="Proteomes" id="UP000199588">
    <property type="component" value="Unassembled WGS sequence"/>
</dbReference>
<dbReference type="RefSeq" id="WP_090654540.1">
    <property type="nucleotide sequence ID" value="NZ_CP015031.1"/>
</dbReference>
<dbReference type="InterPro" id="IPR050834">
    <property type="entry name" value="Glycosyltransf_2"/>
</dbReference>
<comment type="caution">
    <text evidence="5">The sequence shown here is derived from an EMBL/GenBank/DDBJ whole genome shotgun (WGS) entry which is preliminary data.</text>
</comment>